<dbReference type="InParanoid" id="Q0UIP3"/>
<organism evidence="1 2">
    <name type="scientific">Phaeosphaeria nodorum (strain SN15 / ATCC MYA-4574 / FGSC 10173)</name>
    <name type="common">Glume blotch fungus</name>
    <name type="synonym">Parastagonospora nodorum</name>
    <dbReference type="NCBI Taxonomy" id="321614"/>
    <lineage>
        <taxon>Eukaryota</taxon>
        <taxon>Fungi</taxon>
        <taxon>Dikarya</taxon>
        <taxon>Ascomycota</taxon>
        <taxon>Pezizomycotina</taxon>
        <taxon>Dothideomycetes</taxon>
        <taxon>Pleosporomycetidae</taxon>
        <taxon>Pleosporales</taxon>
        <taxon>Pleosporineae</taxon>
        <taxon>Phaeosphaeriaceae</taxon>
        <taxon>Parastagonospora</taxon>
    </lineage>
</organism>
<evidence type="ECO:0000313" key="2">
    <source>
        <dbReference type="Proteomes" id="UP000001055"/>
    </source>
</evidence>
<name>Q0UIP3_PHANO</name>
<dbReference type="KEGG" id="pno:SNOG_08371"/>
<evidence type="ECO:0000313" key="1">
    <source>
        <dbReference type="EMBL" id="EAT84647.1"/>
    </source>
</evidence>
<accession>Q0UIP3</accession>
<dbReference type="RefSeq" id="XP_001798687.1">
    <property type="nucleotide sequence ID" value="XM_001798635.1"/>
</dbReference>
<dbReference type="AlphaFoldDB" id="Q0UIP3"/>
<sequence>MYRSLTRFAVPCAPDIQKTKYLANIATSTISQS</sequence>
<dbReference type="EMBL" id="CH445336">
    <property type="protein sequence ID" value="EAT84647.1"/>
    <property type="molecule type" value="Genomic_DNA"/>
</dbReference>
<reference evidence="2" key="1">
    <citation type="journal article" date="2007" name="Plant Cell">
        <title>Dothideomycete-plant interactions illuminated by genome sequencing and EST analysis of the wheat pathogen Stagonospora nodorum.</title>
        <authorList>
            <person name="Hane J.K."/>
            <person name="Lowe R.G."/>
            <person name="Solomon P.S."/>
            <person name="Tan K.C."/>
            <person name="Schoch C.L."/>
            <person name="Spatafora J.W."/>
            <person name="Crous P.W."/>
            <person name="Kodira C."/>
            <person name="Birren B.W."/>
            <person name="Galagan J.E."/>
            <person name="Torriani S.F."/>
            <person name="McDonald B.A."/>
            <person name="Oliver R.P."/>
        </authorList>
    </citation>
    <scope>NUCLEOTIDE SEQUENCE [LARGE SCALE GENOMIC DNA]</scope>
    <source>
        <strain evidence="2">SN15 / ATCC MYA-4574 / FGSC 10173</strain>
    </source>
</reference>
<dbReference type="GeneID" id="5975585"/>
<proteinExistence type="predicted"/>
<dbReference type="Proteomes" id="UP000001055">
    <property type="component" value="Unassembled WGS sequence"/>
</dbReference>
<protein>
    <submittedName>
        <fullName evidence="1">Uncharacterized protein</fullName>
    </submittedName>
</protein>
<gene>
    <name evidence="1" type="ORF">SNOG_08371</name>
</gene>